<evidence type="ECO:0000256" key="1">
    <source>
        <dbReference type="ARBA" id="ARBA00009156"/>
    </source>
</evidence>
<evidence type="ECO:0000256" key="3">
    <source>
        <dbReference type="ARBA" id="ARBA00022777"/>
    </source>
</evidence>
<evidence type="ECO:0000259" key="4">
    <source>
        <dbReference type="Pfam" id="PF00370"/>
    </source>
</evidence>
<reference evidence="7" key="1">
    <citation type="journal article" date="2019" name="Int. J. Syst. Evol. Microbiol.">
        <title>The Global Catalogue of Microorganisms (GCM) 10K type strain sequencing project: providing services to taxonomists for standard genome sequencing and annotation.</title>
        <authorList>
            <consortium name="The Broad Institute Genomics Platform"/>
            <consortium name="The Broad Institute Genome Sequencing Center for Infectious Disease"/>
            <person name="Wu L."/>
            <person name="Ma J."/>
        </authorList>
    </citation>
    <scope>NUCLEOTIDE SEQUENCE [LARGE SCALE GENOMIC DNA]</scope>
    <source>
        <strain evidence="7">CGMCC 1.15342</strain>
    </source>
</reference>
<comment type="caution">
    <text evidence="6">The sequence shown here is derived from an EMBL/GenBank/DDBJ whole genome shotgun (WGS) entry which is preliminary data.</text>
</comment>
<feature type="domain" description="Carbohydrate kinase FGGY N-terminal" evidence="4">
    <location>
        <begin position="4"/>
        <end position="249"/>
    </location>
</feature>
<keyword evidence="3 6" id="KW-0418">Kinase</keyword>
<dbReference type="EMBL" id="BMIK01000001">
    <property type="protein sequence ID" value="GGC14832.1"/>
    <property type="molecule type" value="Genomic_DNA"/>
</dbReference>
<dbReference type="Proteomes" id="UP000597338">
    <property type="component" value="Unassembled WGS sequence"/>
</dbReference>
<evidence type="ECO:0000259" key="5">
    <source>
        <dbReference type="Pfam" id="PF02782"/>
    </source>
</evidence>
<feature type="domain" description="Carbohydrate kinase FGGY C-terminal" evidence="5">
    <location>
        <begin position="293"/>
        <end position="450"/>
    </location>
</feature>
<dbReference type="RefSeq" id="WP_188746720.1">
    <property type="nucleotide sequence ID" value="NZ_BMIK01000001.1"/>
</dbReference>
<dbReference type="CDD" id="cd07802">
    <property type="entry name" value="ASKHA_NBD_FGGY_EcLyxK-like"/>
    <property type="match status" value="1"/>
</dbReference>
<dbReference type="InterPro" id="IPR018484">
    <property type="entry name" value="FGGY_N"/>
</dbReference>
<keyword evidence="2" id="KW-0808">Transferase</keyword>
<dbReference type="InterPro" id="IPR050406">
    <property type="entry name" value="FGGY_Carb_Kinase"/>
</dbReference>
<accession>A0ABQ1L0R5</accession>
<dbReference type="Pfam" id="PF02782">
    <property type="entry name" value="FGGY_C"/>
    <property type="match status" value="1"/>
</dbReference>
<proteinExistence type="inferred from homology"/>
<protein>
    <submittedName>
        <fullName evidence="6">Carbohydrate kinase</fullName>
    </submittedName>
</protein>
<evidence type="ECO:0000313" key="6">
    <source>
        <dbReference type="EMBL" id="GGC14832.1"/>
    </source>
</evidence>
<dbReference type="PANTHER" id="PTHR43095">
    <property type="entry name" value="SUGAR KINASE"/>
    <property type="match status" value="1"/>
</dbReference>
<comment type="similarity">
    <text evidence="1">Belongs to the FGGY kinase family.</text>
</comment>
<dbReference type="InterPro" id="IPR018485">
    <property type="entry name" value="FGGY_C"/>
</dbReference>
<sequence>MESYLLGIDCGNTVCKATIFSLTGQSMGTASGRMKTILPKPGYYEYDLNELWMGVSGVIRTAIHAAGIASSAILAVGVCGHGNGLYGLDGDGKPVVGIQSLDFRAEAICQRWNDEGVSAAALPFSRQYCWPGQTNSLLAWLRLHDLSTYLRLRTVFFCKDYLNYCLTGVVSTDYSDLSVTNLMAMEDRKLNAELFNLFGLPGAQTTLPQPRQSKEVIGRVSQAASHQTGLPEGIPVVAGMIDLVANMVGCGSIHPSAVTLISGSWSVNCLLSDAQIQTKELAMVSLFADPILQVAVEASPTAMTNLEWFVNQFMKRAKKKCNRKGTSVFAYCDKRLADRGRVDSDVLFLPFLHGNNLKGIIRSGFYNLSGSHTKDDMLQAVYEGIAFSHLAHVQRLRSIGPEIHSARFTGGGARSPVFSQLLSSVLQIPLECVQVAETGCLGAAITAAVGIGLYPDYHVACGQMVTPGKTYVPDEAMASYYQEKFDGYTALVQSIIKRRA</sequence>
<evidence type="ECO:0000313" key="7">
    <source>
        <dbReference type="Proteomes" id="UP000597338"/>
    </source>
</evidence>
<dbReference type="Gene3D" id="3.30.420.40">
    <property type="match status" value="2"/>
</dbReference>
<dbReference type="InterPro" id="IPR043129">
    <property type="entry name" value="ATPase_NBD"/>
</dbReference>
<dbReference type="SUPFAM" id="SSF53067">
    <property type="entry name" value="Actin-like ATPase domain"/>
    <property type="match status" value="2"/>
</dbReference>
<name>A0ABQ1L0R5_9SPHI</name>
<dbReference type="Pfam" id="PF00370">
    <property type="entry name" value="FGGY_N"/>
    <property type="match status" value="1"/>
</dbReference>
<evidence type="ECO:0000256" key="2">
    <source>
        <dbReference type="ARBA" id="ARBA00022679"/>
    </source>
</evidence>
<organism evidence="6 7">
    <name type="scientific">Parapedobacter defluvii</name>
    <dbReference type="NCBI Taxonomy" id="2045106"/>
    <lineage>
        <taxon>Bacteria</taxon>
        <taxon>Pseudomonadati</taxon>
        <taxon>Bacteroidota</taxon>
        <taxon>Sphingobacteriia</taxon>
        <taxon>Sphingobacteriales</taxon>
        <taxon>Sphingobacteriaceae</taxon>
        <taxon>Parapedobacter</taxon>
    </lineage>
</organism>
<dbReference type="GO" id="GO:0016301">
    <property type="term" value="F:kinase activity"/>
    <property type="evidence" value="ECO:0007669"/>
    <property type="project" value="UniProtKB-KW"/>
</dbReference>
<keyword evidence="7" id="KW-1185">Reference proteome</keyword>
<gene>
    <name evidence="6" type="ORF">GCM10011386_03230</name>
</gene>
<dbReference type="InterPro" id="IPR000577">
    <property type="entry name" value="Carb_kinase_FGGY"/>
</dbReference>
<dbReference type="PANTHER" id="PTHR43095:SF3">
    <property type="entry name" value="L-XYLULOSE_3-KETO-L-GULONATE KINASE"/>
    <property type="match status" value="1"/>
</dbReference>
<dbReference type="PIRSF" id="PIRSF000538">
    <property type="entry name" value="GlpK"/>
    <property type="match status" value="1"/>
</dbReference>